<organism evidence="8 9">
    <name type="scientific">Alicycliphilus denitrificans</name>
    <dbReference type="NCBI Taxonomy" id="179636"/>
    <lineage>
        <taxon>Bacteria</taxon>
        <taxon>Pseudomonadati</taxon>
        <taxon>Pseudomonadota</taxon>
        <taxon>Betaproteobacteria</taxon>
        <taxon>Burkholderiales</taxon>
        <taxon>Comamonadaceae</taxon>
        <taxon>Alicycliphilus</taxon>
    </lineage>
</organism>
<keyword evidence="6 7" id="KW-0472">Membrane</keyword>
<evidence type="ECO:0000256" key="2">
    <source>
        <dbReference type="ARBA" id="ARBA00007430"/>
    </source>
</evidence>
<feature type="transmembrane region" description="Helical" evidence="7">
    <location>
        <begin position="78"/>
        <end position="100"/>
    </location>
</feature>
<evidence type="ECO:0000256" key="4">
    <source>
        <dbReference type="ARBA" id="ARBA00022692"/>
    </source>
</evidence>
<gene>
    <name evidence="8" type="ORF">HF896_04455</name>
</gene>
<feature type="transmembrane region" description="Helical" evidence="7">
    <location>
        <begin position="12"/>
        <end position="32"/>
    </location>
</feature>
<dbReference type="InterPro" id="IPR050833">
    <property type="entry name" value="Poly_Biosynth_Transport"/>
</dbReference>
<dbReference type="EMBL" id="CP051298">
    <property type="protein sequence ID" value="QKD42900.1"/>
    <property type="molecule type" value="Genomic_DNA"/>
</dbReference>
<sequence length="482" mass="52272">MISVRQKVALQFVVSNLALIANFVLSIVLARLLTPQEIGIFSMSAVLMAVAHVFRDFGVTAFIKREKELTPDTLRNALGVLLITSWSVAAAMFFSAPYWAHFFHEAQVLLVVRVLALGFVFIPFGAIPMAILSREMAVEKSARITAVTSVVYFGSSVGLALAGFGAMTMAWANLVNIIVSGAMARWVVDRPLPWLPGFRQLHDIVHFGLGNLLTALLKAADNALPDILLGRWMTPAAVGLFSRANSTVNMVGTALLPTVNFFALPYMAKVHHTHGLVAGEYLRASSLINALMLPALAAIAVLAHDIVSLLYGRAWLEAVPAIPWLCLSYAISSLFTLSAPALTGVGKPYAAIGPNAVLVAAKVACAVWLMDGTLHTFALAVALGQLLSVPYYLWIHERYLGLRWTAWTRSTMSLVVQALLVGCVCLGIRQMLPQDIAPWIAIVVTGACAMLAFLAGCFLLSLPMADELKRMRHTLMQRRRNP</sequence>
<feature type="transmembrane region" description="Helical" evidence="7">
    <location>
        <begin position="438"/>
        <end position="462"/>
    </location>
</feature>
<proteinExistence type="inferred from homology"/>
<evidence type="ECO:0000256" key="7">
    <source>
        <dbReference type="SAM" id="Phobius"/>
    </source>
</evidence>
<accession>A0A858ZPX9</accession>
<dbReference type="Proteomes" id="UP000500755">
    <property type="component" value="Chromosome"/>
</dbReference>
<dbReference type="AlphaFoldDB" id="A0A858ZPX9"/>
<evidence type="ECO:0000313" key="8">
    <source>
        <dbReference type="EMBL" id="QKD42900.1"/>
    </source>
</evidence>
<comment type="similarity">
    <text evidence="2">Belongs to the polysaccharide synthase family.</text>
</comment>
<feature type="transmembrane region" description="Helical" evidence="7">
    <location>
        <begin position="349"/>
        <end position="370"/>
    </location>
</feature>
<keyword evidence="3" id="KW-1003">Cell membrane</keyword>
<feature type="transmembrane region" description="Helical" evidence="7">
    <location>
        <begin position="144"/>
        <end position="164"/>
    </location>
</feature>
<evidence type="ECO:0000313" key="9">
    <source>
        <dbReference type="Proteomes" id="UP000500755"/>
    </source>
</evidence>
<dbReference type="GO" id="GO:0005886">
    <property type="term" value="C:plasma membrane"/>
    <property type="evidence" value="ECO:0007669"/>
    <property type="project" value="UniProtKB-SubCell"/>
</dbReference>
<feature type="transmembrane region" description="Helical" evidence="7">
    <location>
        <begin position="291"/>
        <end position="312"/>
    </location>
</feature>
<keyword evidence="5 7" id="KW-1133">Transmembrane helix</keyword>
<name>A0A858ZPX9_9BURK</name>
<feature type="transmembrane region" description="Helical" evidence="7">
    <location>
        <begin position="414"/>
        <end position="432"/>
    </location>
</feature>
<keyword evidence="4 7" id="KW-0812">Transmembrane</keyword>
<evidence type="ECO:0000256" key="5">
    <source>
        <dbReference type="ARBA" id="ARBA00022989"/>
    </source>
</evidence>
<evidence type="ECO:0000256" key="1">
    <source>
        <dbReference type="ARBA" id="ARBA00004651"/>
    </source>
</evidence>
<dbReference type="PANTHER" id="PTHR30250">
    <property type="entry name" value="PST FAMILY PREDICTED COLANIC ACID TRANSPORTER"/>
    <property type="match status" value="1"/>
</dbReference>
<protein>
    <submittedName>
        <fullName evidence="8">Oligosaccharide flippase family protein</fullName>
    </submittedName>
</protein>
<dbReference type="Pfam" id="PF13440">
    <property type="entry name" value="Polysacc_synt_3"/>
    <property type="match status" value="1"/>
</dbReference>
<evidence type="ECO:0000256" key="6">
    <source>
        <dbReference type="ARBA" id="ARBA00023136"/>
    </source>
</evidence>
<dbReference type="PANTHER" id="PTHR30250:SF10">
    <property type="entry name" value="LIPOPOLYSACCHARIDE BIOSYNTHESIS PROTEIN WZXC"/>
    <property type="match status" value="1"/>
</dbReference>
<feature type="transmembrane region" description="Helical" evidence="7">
    <location>
        <begin position="106"/>
        <end position="132"/>
    </location>
</feature>
<dbReference type="RefSeq" id="WP_059400150.1">
    <property type="nucleotide sequence ID" value="NZ_CP051298.1"/>
</dbReference>
<feature type="transmembrane region" description="Helical" evidence="7">
    <location>
        <begin position="318"/>
        <end position="337"/>
    </location>
</feature>
<reference evidence="8 9" key="1">
    <citation type="submission" date="2020-05" db="EMBL/GenBank/DDBJ databases">
        <title>Complete genome sequence of Alicycliphilus denitrificans DP3.</title>
        <authorList>
            <person name="Chen X."/>
        </authorList>
    </citation>
    <scope>NUCLEOTIDE SEQUENCE [LARGE SCALE GENOMIC DNA]</scope>
    <source>
        <strain evidence="8 9">DP3</strain>
    </source>
</reference>
<comment type="subcellular location">
    <subcellularLocation>
        <location evidence="1">Cell membrane</location>
        <topology evidence="1">Multi-pass membrane protein</topology>
    </subcellularLocation>
</comment>
<feature type="transmembrane region" description="Helical" evidence="7">
    <location>
        <begin position="38"/>
        <end position="57"/>
    </location>
</feature>
<evidence type="ECO:0000256" key="3">
    <source>
        <dbReference type="ARBA" id="ARBA00022475"/>
    </source>
</evidence>
<feature type="transmembrane region" description="Helical" evidence="7">
    <location>
        <begin position="376"/>
        <end position="394"/>
    </location>
</feature>